<protein>
    <submittedName>
        <fullName evidence="2">Uncharacterized protein</fullName>
    </submittedName>
</protein>
<gene>
    <name evidence="2" type="ORF">A4U43_C07F24640</name>
</gene>
<proteinExistence type="predicted"/>
<evidence type="ECO:0000313" key="2">
    <source>
        <dbReference type="EMBL" id="ONK64336.1"/>
    </source>
</evidence>
<dbReference type="Gramene" id="ONK64336">
    <property type="protein sequence ID" value="ONK64336"/>
    <property type="gene ID" value="A4U43_C07F24640"/>
</dbReference>
<feature type="compositionally biased region" description="Low complexity" evidence="1">
    <location>
        <begin position="33"/>
        <end position="58"/>
    </location>
</feature>
<dbReference type="Proteomes" id="UP000243459">
    <property type="component" value="Chromosome 7"/>
</dbReference>
<name>A0A5P1EEM3_ASPOF</name>
<accession>A0A5P1EEM3</accession>
<keyword evidence="3" id="KW-1185">Reference proteome</keyword>
<dbReference type="PANTHER" id="PTHR35167:SF3">
    <property type="entry name" value="OS05G0216466 PROTEIN"/>
    <property type="match status" value="1"/>
</dbReference>
<evidence type="ECO:0000256" key="1">
    <source>
        <dbReference type="SAM" id="MobiDB-lite"/>
    </source>
</evidence>
<dbReference type="AlphaFoldDB" id="A0A5P1EEM3"/>
<sequence>MATPELRIKIPPLKNFSATELSAAEQLVQLSESSAESSAAATEESCSLSTSNTPVSSSKPKLFSIMEFGDDDEEDMGFGRKNRRYRSVRDLYEATARIDGQPNKKKK</sequence>
<feature type="region of interest" description="Disordered" evidence="1">
    <location>
        <begin position="33"/>
        <end position="59"/>
    </location>
</feature>
<reference evidence="3" key="1">
    <citation type="journal article" date="2017" name="Nat. Commun.">
        <title>The asparagus genome sheds light on the origin and evolution of a young Y chromosome.</title>
        <authorList>
            <person name="Harkess A."/>
            <person name="Zhou J."/>
            <person name="Xu C."/>
            <person name="Bowers J.E."/>
            <person name="Van der Hulst R."/>
            <person name="Ayyampalayam S."/>
            <person name="Mercati F."/>
            <person name="Riccardi P."/>
            <person name="McKain M.R."/>
            <person name="Kakrana A."/>
            <person name="Tang H."/>
            <person name="Ray J."/>
            <person name="Groenendijk J."/>
            <person name="Arikit S."/>
            <person name="Mathioni S.M."/>
            <person name="Nakano M."/>
            <person name="Shan H."/>
            <person name="Telgmann-Rauber A."/>
            <person name="Kanno A."/>
            <person name="Yue Z."/>
            <person name="Chen H."/>
            <person name="Li W."/>
            <person name="Chen Y."/>
            <person name="Xu X."/>
            <person name="Zhang Y."/>
            <person name="Luo S."/>
            <person name="Chen H."/>
            <person name="Gao J."/>
            <person name="Mao Z."/>
            <person name="Pires J.C."/>
            <person name="Luo M."/>
            <person name="Kudrna D."/>
            <person name="Wing R.A."/>
            <person name="Meyers B.C."/>
            <person name="Yi K."/>
            <person name="Kong H."/>
            <person name="Lavrijsen P."/>
            <person name="Sunseri F."/>
            <person name="Falavigna A."/>
            <person name="Ye Y."/>
            <person name="Leebens-Mack J.H."/>
            <person name="Chen G."/>
        </authorList>
    </citation>
    <scope>NUCLEOTIDE SEQUENCE [LARGE SCALE GENOMIC DNA]</scope>
    <source>
        <strain evidence="3">cv. DH0086</strain>
    </source>
</reference>
<dbReference type="PANTHER" id="PTHR35167">
    <property type="entry name" value="OS05G0216466 PROTEIN"/>
    <property type="match status" value="1"/>
</dbReference>
<dbReference type="OMA" id="KPITFSH"/>
<evidence type="ECO:0000313" key="3">
    <source>
        <dbReference type="Proteomes" id="UP000243459"/>
    </source>
</evidence>
<organism evidence="2 3">
    <name type="scientific">Asparagus officinalis</name>
    <name type="common">Garden asparagus</name>
    <dbReference type="NCBI Taxonomy" id="4686"/>
    <lineage>
        <taxon>Eukaryota</taxon>
        <taxon>Viridiplantae</taxon>
        <taxon>Streptophyta</taxon>
        <taxon>Embryophyta</taxon>
        <taxon>Tracheophyta</taxon>
        <taxon>Spermatophyta</taxon>
        <taxon>Magnoliopsida</taxon>
        <taxon>Liliopsida</taxon>
        <taxon>Asparagales</taxon>
        <taxon>Asparagaceae</taxon>
        <taxon>Asparagoideae</taxon>
        <taxon>Asparagus</taxon>
    </lineage>
</organism>
<dbReference type="EMBL" id="CM007387">
    <property type="protein sequence ID" value="ONK64336.1"/>
    <property type="molecule type" value="Genomic_DNA"/>
</dbReference>